<dbReference type="STRING" id="415426.Hbut_1044"/>
<evidence type="ECO:0000259" key="7">
    <source>
        <dbReference type="Pfam" id="PF00155"/>
    </source>
</evidence>
<organism evidence="8 9">
    <name type="scientific">Hyperthermus butylicus (strain DSM 5456 / JCM 9403 / PLM1-5)</name>
    <dbReference type="NCBI Taxonomy" id="415426"/>
    <lineage>
        <taxon>Archaea</taxon>
        <taxon>Thermoproteota</taxon>
        <taxon>Thermoprotei</taxon>
        <taxon>Desulfurococcales</taxon>
        <taxon>Pyrodictiaceae</taxon>
        <taxon>Hyperthermus</taxon>
    </lineage>
</organism>
<dbReference type="Gene3D" id="3.90.1150.10">
    <property type="entry name" value="Aspartate Aminotransferase, domain 1"/>
    <property type="match status" value="1"/>
</dbReference>
<dbReference type="EnsemblBacteria" id="ABM80888">
    <property type="protein sequence ID" value="ABM80888"/>
    <property type="gene ID" value="Hbut_1044"/>
</dbReference>
<dbReference type="Gene3D" id="3.40.640.10">
    <property type="entry name" value="Type I PLP-dependent aspartate aminotransferase-like (Major domain)"/>
    <property type="match status" value="1"/>
</dbReference>
<reference evidence="8 9" key="1">
    <citation type="journal article" date="2007" name="Archaea">
        <title>The genome of Hyperthermus butylicus: a sulfur-reducing, peptide fermenting, neutrophilic Crenarchaeote growing up to 108 degrees C.</title>
        <authorList>
            <person name="Brugger K."/>
            <person name="Chen L."/>
            <person name="Stark M."/>
            <person name="Zibat A."/>
            <person name="Redder P."/>
            <person name="Ruepp A."/>
            <person name="Awayez M."/>
            <person name="She Q."/>
            <person name="Garrett R.A."/>
            <person name="Klenk H.P."/>
        </authorList>
    </citation>
    <scope>NUCLEOTIDE SEQUENCE [LARGE SCALE GENOMIC DNA]</scope>
    <source>
        <strain evidence="9">DSM 5456 / JCM 9403 / PLM1-5</strain>
    </source>
</reference>
<dbReference type="InterPro" id="IPR015422">
    <property type="entry name" value="PyrdxlP-dep_Trfase_small"/>
</dbReference>
<gene>
    <name evidence="8" type="ordered locus">Hbut_1044</name>
</gene>
<evidence type="ECO:0000256" key="5">
    <source>
        <dbReference type="ARBA" id="ARBA00022679"/>
    </source>
</evidence>
<evidence type="ECO:0000313" key="8">
    <source>
        <dbReference type="EMBL" id="ABM80888.1"/>
    </source>
</evidence>
<dbReference type="HOGENOM" id="CLU_017584_4_3_2"/>
<keyword evidence="5 8" id="KW-0808">Transferase</keyword>
<sequence length="385" mass="43201">MTFIAKAREAAARGLDVISFGVGQPDAPTFPHIVEAGIRALEEGFTGYTETQGIPELRKAIADYLNERYGAGVSADEVIVTTGAKTALFVAMAAVLRPGDEVLIPEPSYPSYASTARILGARPVFVPLRWTGRGFELDVSAVEERLTERTKMIVLNNPHNPTGTVFNAQAVEELVELASRRGIAVLADEIYDNFVYEGRFRSVLESARWRDVVLYVNGHSKTFSMTGWRLGWLVADRRLIPLLRFIAENVYSCAPSISQRAGVAALRGPWEPVREMVEEFRQRRDIMVEELSKIPGVETYKPQGAFYVFPRLARLVEQLGMTVEELVEHMIYSRGVVMIPGSVFPDKAGALHVRLSYALRPERIREGMRRFREEVENLLEEKAKR</sequence>
<dbReference type="PANTHER" id="PTHR46383">
    <property type="entry name" value="ASPARTATE AMINOTRANSFERASE"/>
    <property type="match status" value="1"/>
</dbReference>
<dbReference type="EC" id="2.6.1.1" evidence="8"/>
<proteinExistence type="inferred from homology"/>
<dbReference type="GO" id="GO:0004069">
    <property type="term" value="F:L-aspartate:2-oxoglutarate aminotransferase activity"/>
    <property type="evidence" value="ECO:0007669"/>
    <property type="project" value="UniProtKB-EC"/>
</dbReference>
<dbReference type="PANTHER" id="PTHR46383:SF1">
    <property type="entry name" value="ASPARTATE AMINOTRANSFERASE"/>
    <property type="match status" value="1"/>
</dbReference>
<evidence type="ECO:0000256" key="3">
    <source>
        <dbReference type="ARBA" id="ARBA00011738"/>
    </source>
</evidence>
<dbReference type="EMBL" id="CP000493">
    <property type="protein sequence ID" value="ABM80888.1"/>
    <property type="molecule type" value="Genomic_DNA"/>
</dbReference>
<dbReference type="Pfam" id="PF00155">
    <property type="entry name" value="Aminotran_1_2"/>
    <property type="match status" value="1"/>
</dbReference>
<keyword evidence="9" id="KW-1185">Reference proteome</keyword>
<name>A2BLM7_HYPBU</name>
<keyword evidence="6" id="KW-0663">Pyridoxal phosphate</keyword>
<evidence type="ECO:0000313" key="9">
    <source>
        <dbReference type="Proteomes" id="UP000002593"/>
    </source>
</evidence>
<dbReference type="AlphaFoldDB" id="A2BLM7"/>
<dbReference type="InterPro" id="IPR004839">
    <property type="entry name" value="Aminotransferase_I/II_large"/>
</dbReference>
<accession>A2BLM7</accession>
<evidence type="ECO:0000256" key="6">
    <source>
        <dbReference type="ARBA" id="ARBA00022898"/>
    </source>
</evidence>
<comment type="subunit">
    <text evidence="3">Homodimer.</text>
</comment>
<dbReference type="InterPro" id="IPR050596">
    <property type="entry name" value="AspAT/PAT-like"/>
</dbReference>
<dbReference type="GO" id="GO:0006520">
    <property type="term" value="P:amino acid metabolic process"/>
    <property type="evidence" value="ECO:0007669"/>
    <property type="project" value="InterPro"/>
</dbReference>
<protein>
    <submittedName>
        <fullName evidence="8">Aspartate aminotransferase</fullName>
        <ecNumber evidence="8">2.6.1.1</ecNumber>
    </submittedName>
</protein>
<dbReference type="SUPFAM" id="SSF53383">
    <property type="entry name" value="PLP-dependent transferases"/>
    <property type="match status" value="1"/>
</dbReference>
<keyword evidence="4 8" id="KW-0032">Aminotransferase</keyword>
<dbReference type="eggNOG" id="arCOG01130">
    <property type="taxonomic scope" value="Archaea"/>
</dbReference>
<dbReference type="InterPro" id="IPR015421">
    <property type="entry name" value="PyrdxlP-dep_Trfase_major"/>
</dbReference>
<feature type="domain" description="Aminotransferase class I/classII large" evidence="7">
    <location>
        <begin position="16"/>
        <end position="370"/>
    </location>
</feature>
<comment type="similarity">
    <text evidence="2">Belongs to the class-I pyridoxal-phosphate-dependent aminotransferase family.</text>
</comment>
<evidence type="ECO:0000256" key="4">
    <source>
        <dbReference type="ARBA" id="ARBA00022576"/>
    </source>
</evidence>
<dbReference type="FunFam" id="3.40.640.10:FF:000033">
    <property type="entry name" value="Aspartate aminotransferase"/>
    <property type="match status" value="1"/>
</dbReference>
<dbReference type="InterPro" id="IPR015424">
    <property type="entry name" value="PyrdxlP-dep_Trfase"/>
</dbReference>
<evidence type="ECO:0000256" key="1">
    <source>
        <dbReference type="ARBA" id="ARBA00001933"/>
    </source>
</evidence>
<dbReference type="Proteomes" id="UP000002593">
    <property type="component" value="Chromosome"/>
</dbReference>
<dbReference type="KEGG" id="hbu:Hbut_1044"/>
<evidence type="ECO:0000256" key="2">
    <source>
        <dbReference type="ARBA" id="ARBA00007441"/>
    </source>
</evidence>
<dbReference type="GO" id="GO:0030170">
    <property type="term" value="F:pyridoxal phosphate binding"/>
    <property type="evidence" value="ECO:0007669"/>
    <property type="project" value="InterPro"/>
</dbReference>
<dbReference type="CDD" id="cd00609">
    <property type="entry name" value="AAT_like"/>
    <property type="match status" value="1"/>
</dbReference>
<comment type="cofactor">
    <cofactor evidence="1">
        <name>pyridoxal 5'-phosphate</name>
        <dbReference type="ChEBI" id="CHEBI:597326"/>
    </cofactor>
</comment>